<evidence type="ECO:0000313" key="1">
    <source>
        <dbReference type="EMBL" id="KIL43409.1"/>
    </source>
</evidence>
<comment type="caution">
    <text evidence="1">The sequence shown here is derived from an EMBL/GenBank/DDBJ whole genome shotgun (WGS) entry which is preliminary data.</text>
</comment>
<evidence type="ECO:0008006" key="3">
    <source>
        <dbReference type="Google" id="ProtNLM"/>
    </source>
</evidence>
<dbReference type="InterPro" id="IPR050583">
    <property type="entry name" value="Mycobacterial_A85_antigen"/>
</dbReference>
<dbReference type="PATRIC" id="fig|135826.4.peg.3096"/>
<dbReference type="STRING" id="135826.KP77_31150"/>
<name>A0A0C2RNS7_9BACL</name>
<dbReference type="Pfam" id="PF00756">
    <property type="entry name" value="Esterase"/>
    <property type="match status" value="1"/>
</dbReference>
<keyword evidence="2" id="KW-1185">Reference proteome</keyword>
<dbReference type="Proteomes" id="UP000031950">
    <property type="component" value="Unassembled WGS sequence"/>
</dbReference>
<organism evidence="1 2">
    <name type="scientific">Jeotgalibacillus alimentarius</name>
    <dbReference type="NCBI Taxonomy" id="135826"/>
    <lineage>
        <taxon>Bacteria</taxon>
        <taxon>Bacillati</taxon>
        <taxon>Bacillota</taxon>
        <taxon>Bacilli</taxon>
        <taxon>Bacillales</taxon>
        <taxon>Caryophanaceae</taxon>
        <taxon>Jeotgalibacillus</taxon>
    </lineage>
</organism>
<dbReference type="EMBL" id="JXRQ01000029">
    <property type="protein sequence ID" value="KIL43409.1"/>
    <property type="molecule type" value="Genomic_DNA"/>
</dbReference>
<reference evidence="1 2" key="1">
    <citation type="submission" date="2015-01" db="EMBL/GenBank/DDBJ databases">
        <title>Genome sequence of Jeotgalibacillus alimentarius.</title>
        <authorList>
            <person name="Goh K.M."/>
            <person name="Chan K.-G."/>
            <person name="Yaakop A.S."/>
            <person name="Ee R."/>
            <person name="Gan H.M."/>
            <person name="Chan C.S."/>
        </authorList>
    </citation>
    <scope>NUCLEOTIDE SEQUENCE [LARGE SCALE GENOMIC DNA]</scope>
    <source>
        <strain evidence="1 2">YKJ-13</strain>
    </source>
</reference>
<accession>A0A0C2RNS7</accession>
<gene>
    <name evidence="1" type="ORF">KP77_31150</name>
</gene>
<dbReference type="Gene3D" id="3.40.50.1820">
    <property type="entry name" value="alpha/beta hydrolase"/>
    <property type="match status" value="1"/>
</dbReference>
<sequence>MVAVDHGETELNNEYNVHINLEHHFGGKGKDYLTFLTDTLKPWIDETFRTQPEPEYTLIGGSSFGAYISLYAGVVRPDVFGKVMAFSLMVWQDEHTLKDLIGETDVSSLTKVYLNIGDTEDKSPRGAKLLVNYVKDIHEALLSNGFPEERLRFDIIEGGKHNEATWKETFPEAFKWIIT</sequence>
<dbReference type="AlphaFoldDB" id="A0A0C2RNS7"/>
<protein>
    <recommendedName>
        <fullName evidence="3">Esterase</fullName>
    </recommendedName>
</protein>
<dbReference type="PANTHER" id="PTHR48098:SF6">
    <property type="entry name" value="FERRI-BACILLIBACTIN ESTERASE BESA"/>
    <property type="match status" value="1"/>
</dbReference>
<dbReference type="InterPro" id="IPR000801">
    <property type="entry name" value="Esterase-like"/>
</dbReference>
<dbReference type="InterPro" id="IPR029058">
    <property type="entry name" value="AB_hydrolase_fold"/>
</dbReference>
<evidence type="ECO:0000313" key="2">
    <source>
        <dbReference type="Proteomes" id="UP000031950"/>
    </source>
</evidence>
<proteinExistence type="predicted"/>
<dbReference type="SUPFAM" id="SSF53474">
    <property type="entry name" value="alpha/beta-Hydrolases"/>
    <property type="match status" value="1"/>
</dbReference>
<dbReference type="PANTHER" id="PTHR48098">
    <property type="entry name" value="ENTEROCHELIN ESTERASE-RELATED"/>
    <property type="match status" value="1"/>
</dbReference>